<dbReference type="Pfam" id="PF15594">
    <property type="entry name" value="Imm50"/>
    <property type="match status" value="1"/>
</dbReference>
<sequence length="127" mass="14227">MNLFDVVLPHPHLQALYPEGINGDILIGRVEFSSGGHIFLTLHTKERPSKEIAKWGLYGRDFNTVSITLSVCNAESVYISGWYMAGFVPIDIEQQKDICVIRQCNGGCKIEIKAEFLVFQSCSVYLS</sequence>
<dbReference type="Proteomes" id="UP000675653">
    <property type="component" value="Unassembled WGS sequence"/>
</dbReference>
<evidence type="ECO:0000313" key="2">
    <source>
        <dbReference type="Proteomes" id="UP000675653"/>
    </source>
</evidence>
<accession>A0ABS5GWJ8</accession>
<name>A0ABS5GWJ8_9GAMM</name>
<dbReference type="EMBL" id="JAGRZL010000099">
    <property type="protein sequence ID" value="MBR7631524.1"/>
    <property type="molecule type" value="Genomic_DNA"/>
</dbReference>
<dbReference type="InterPro" id="IPR028957">
    <property type="entry name" value="Imm50"/>
</dbReference>
<proteinExistence type="predicted"/>
<organism evidence="1 2">
    <name type="scientific">Aeromonas popoffii</name>
    <dbReference type="NCBI Taxonomy" id="70856"/>
    <lineage>
        <taxon>Bacteria</taxon>
        <taxon>Pseudomonadati</taxon>
        <taxon>Pseudomonadota</taxon>
        <taxon>Gammaproteobacteria</taxon>
        <taxon>Aeromonadales</taxon>
        <taxon>Aeromonadaceae</taxon>
        <taxon>Aeromonas</taxon>
    </lineage>
</organism>
<protein>
    <submittedName>
        <fullName evidence="1">Uncharacterized protein</fullName>
    </submittedName>
</protein>
<gene>
    <name evidence="1" type="ORF">KAT72_21665</name>
</gene>
<reference evidence="1 2" key="1">
    <citation type="submission" date="2021-04" db="EMBL/GenBank/DDBJ databases">
        <title>Draft Genome of Aeromonas popoffii ID682, isolated from a natural water source in Idaho.</title>
        <authorList>
            <person name="Testerman T."/>
            <person name="Graf J."/>
        </authorList>
    </citation>
    <scope>NUCLEOTIDE SEQUENCE [LARGE SCALE GENOMIC DNA]</scope>
    <source>
        <strain evidence="1 2">ID682</strain>
    </source>
</reference>
<dbReference type="RefSeq" id="WP_212514885.1">
    <property type="nucleotide sequence ID" value="NZ_CAWQDX010000128.1"/>
</dbReference>
<comment type="caution">
    <text evidence="1">The sequence shown here is derived from an EMBL/GenBank/DDBJ whole genome shotgun (WGS) entry which is preliminary data.</text>
</comment>
<evidence type="ECO:0000313" key="1">
    <source>
        <dbReference type="EMBL" id="MBR7631524.1"/>
    </source>
</evidence>
<keyword evidence="2" id="KW-1185">Reference proteome</keyword>